<dbReference type="UniPathway" id="UPA00223"/>
<dbReference type="Pfam" id="PF01127">
    <property type="entry name" value="Sdh_cyt"/>
    <property type="match status" value="1"/>
</dbReference>
<dbReference type="GO" id="GO:0009055">
    <property type="term" value="F:electron transfer activity"/>
    <property type="evidence" value="ECO:0007669"/>
    <property type="project" value="TreeGrafter"/>
</dbReference>
<dbReference type="NCBIfam" id="TIGR02968">
    <property type="entry name" value="succ_dehyd_anc"/>
    <property type="match status" value="1"/>
</dbReference>
<keyword evidence="15 16" id="KW-0472">Membrane</keyword>
<feature type="binding site" evidence="17">
    <location>
        <position position="83"/>
    </location>
    <ligand>
        <name>a ubiquinone</name>
        <dbReference type="ChEBI" id="CHEBI:16389"/>
    </ligand>
</feature>
<organism evidence="21 23">
    <name type="scientific">Idiomarina piscisalsi</name>
    <dbReference type="NCBI Taxonomy" id="1096243"/>
    <lineage>
        <taxon>Bacteria</taxon>
        <taxon>Pseudomonadati</taxon>
        <taxon>Pseudomonadota</taxon>
        <taxon>Gammaproteobacteria</taxon>
        <taxon>Alteromonadales</taxon>
        <taxon>Idiomarinaceae</taxon>
        <taxon>Idiomarina</taxon>
    </lineage>
</organism>
<keyword evidence="22" id="KW-1185">Reference proteome</keyword>
<dbReference type="KEGG" id="ipi:CEW91_05190"/>
<dbReference type="Proteomes" id="UP000288361">
    <property type="component" value="Unassembled WGS sequence"/>
</dbReference>
<dbReference type="PIRSF" id="PIRSF000169">
    <property type="entry name" value="SDH_D"/>
    <property type="match status" value="1"/>
</dbReference>
<evidence type="ECO:0000256" key="1">
    <source>
        <dbReference type="ARBA" id="ARBA00004050"/>
    </source>
</evidence>
<comment type="cofactor">
    <cofactor evidence="18">
        <name>heme</name>
        <dbReference type="ChEBI" id="CHEBI:30413"/>
    </cofactor>
    <text evidence="18">The heme is bound between the two transmembrane subunits.</text>
</comment>
<evidence type="ECO:0000256" key="19">
    <source>
        <dbReference type="SAM" id="Phobius"/>
    </source>
</evidence>
<comment type="function">
    <text evidence="1 16">Membrane-anchoring subunit of succinate dehydrogenase (SDH).</text>
</comment>
<evidence type="ECO:0000256" key="4">
    <source>
        <dbReference type="ARBA" id="ARBA00019425"/>
    </source>
</evidence>
<evidence type="ECO:0000313" key="20">
    <source>
        <dbReference type="EMBL" id="ASG65564.1"/>
    </source>
</evidence>
<comment type="subcellular location">
    <subcellularLocation>
        <location evidence="2 16">Cell inner membrane</location>
        <topology evidence="2 16">Multi-pass membrane protein</topology>
    </subcellularLocation>
</comment>
<protein>
    <recommendedName>
        <fullName evidence="4 16">Succinate dehydrogenase hydrophobic membrane anchor subunit</fullName>
    </recommendedName>
</protein>
<dbReference type="CDD" id="cd03494">
    <property type="entry name" value="SQR_TypeC_SdhD"/>
    <property type="match status" value="1"/>
</dbReference>
<keyword evidence="8 16" id="KW-0816">Tricarboxylic acid cycle</keyword>
<evidence type="ECO:0000256" key="8">
    <source>
        <dbReference type="ARBA" id="ARBA00022532"/>
    </source>
</evidence>
<feature type="binding site" description="axial binding residue" evidence="18">
    <location>
        <position position="71"/>
    </location>
    <ligand>
        <name>heme</name>
        <dbReference type="ChEBI" id="CHEBI:30413"/>
        <note>ligand shared with second transmembrane subunit</note>
    </ligand>
    <ligandPart>
        <name>Fe</name>
        <dbReference type="ChEBI" id="CHEBI:18248"/>
    </ligandPart>
</feature>
<dbReference type="InterPro" id="IPR014312">
    <property type="entry name" value="Succ_DH_anchor"/>
</dbReference>
<evidence type="ECO:0000313" key="22">
    <source>
        <dbReference type="Proteomes" id="UP000197717"/>
    </source>
</evidence>
<dbReference type="GO" id="GO:0005886">
    <property type="term" value="C:plasma membrane"/>
    <property type="evidence" value="ECO:0007669"/>
    <property type="project" value="UniProtKB-SubCell"/>
</dbReference>
<evidence type="ECO:0000256" key="9">
    <source>
        <dbReference type="ARBA" id="ARBA00022617"/>
    </source>
</evidence>
<dbReference type="SUPFAM" id="SSF81343">
    <property type="entry name" value="Fumarate reductase respiratory complex transmembrane subunits"/>
    <property type="match status" value="1"/>
</dbReference>
<dbReference type="InterPro" id="IPR000701">
    <property type="entry name" value="SuccDH_FuR_B_TM-su"/>
</dbReference>
<gene>
    <name evidence="21" type="primary">sdhD</name>
    <name evidence="20" type="ORF">CEW91_05190</name>
    <name evidence="21" type="ORF">CWI73_02995</name>
</gene>
<keyword evidence="7 16" id="KW-0997">Cell inner membrane</keyword>
<evidence type="ECO:0000256" key="10">
    <source>
        <dbReference type="ARBA" id="ARBA00022692"/>
    </source>
</evidence>
<keyword evidence="6 16" id="KW-1003">Cell membrane</keyword>
<keyword evidence="9 18" id="KW-0349">Heme</keyword>
<evidence type="ECO:0000256" key="15">
    <source>
        <dbReference type="ARBA" id="ARBA00023136"/>
    </source>
</evidence>
<accession>A0A241R302</accession>
<evidence type="ECO:0000256" key="3">
    <source>
        <dbReference type="ARBA" id="ARBA00005163"/>
    </source>
</evidence>
<evidence type="ECO:0000256" key="6">
    <source>
        <dbReference type="ARBA" id="ARBA00022475"/>
    </source>
</evidence>
<evidence type="ECO:0000256" key="12">
    <source>
        <dbReference type="ARBA" id="ARBA00022982"/>
    </source>
</evidence>
<dbReference type="GO" id="GO:0006099">
    <property type="term" value="P:tricarboxylic acid cycle"/>
    <property type="evidence" value="ECO:0007669"/>
    <property type="project" value="UniProtKB-UniRule"/>
</dbReference>
<dbReference type="EMBL" id="PIQA01000001">
    <property type="protein sequence ID" value="RUO67841.1"/>
    <property type="molecule type" value="Genomic_DNA"/>
</dbReference>
<dbReference type="Gene3D" id="1.20.1300.10">
    <property type="entry name" value="Fumarate reductase/succinate dehydrogenase, transmembrane subunit"/>
    <property type="match status" value="1"/>
</dbReference>
<name>A0A241R302_9GAMM</name>
<proteinExistence type="predicted"/>
<keyword evidence="14 18" id="KW-0408">Iron</keyword>
<dbReference type="GO" id="GO:0020037">
    <property type="term" value="F:heme binding"/>
    <property type="evidence" value="ECO:0007669"/>
    <property type="project" value="InterPro"/>
</dbReference>
<dbReference type="PANTHER" id="PTHR38689:SF1">
    <property type="entry name" value="SUCCINATE DEHYDROGENASE HYDROPHOBIC MEMBRANE ANCHOR SUBUNIT"/>
    <property type="match status" value="1"/>
</dbReference>
<dbReference type="GO" id="GO:0017004">
    <property type="term" value="P:cytochrome complex assembly"/>
    <property type="evidence" value="ECO:0007669"/>
    <property type="project" value="TreeGrafter"/>
</dbReference>
<evidence type="ECO:0000313" key="21">
    <source>
        <dbReference type="EMBL" id="RUO67841.1"/>
    </source>
</evidence>
<dbReference type="PANTHER" id="PTHR38689">
    <property type="entry name" value="SUCCINATE DEHYDROGENASE HYDROPHOBIC MEMBRANE ANCHOR SUBUNIT"/>
    <property type="match status" value="1"/>
</dbReference>
<sequence length="115" mass="12632">MVTAAATFGRSGSHDFILLRASAIVICLYALFMAGFFISTPDVTYEVWSGLFANIWMKVATMLVLTAVLIHGWIGIWQVLTDYVKAAGLRAFIQLVFSVGLIAVWLTGLFVLWGV</sequence>
<dbReference type="Proteomes" id="UP000197717">
    <property type="component" value="Chromosome"/>
</dbReference>
<evidence type="ECO:0000256" key="11">
    <source>
        <dbReference type="ARBA" id="ARBA00022723"/>
    </source>
</evidence>
<dbReference type="RefSeq" id="WP_053952372.1">
    <property type="nucleotide sequence ID" value="NZ_CP022133.1"/>
</dbReference>
<dbReference type="GO" id="GO:0046872">
    <property type="term" value="F:metal ion binding"/>
    <property type="evidence" value="ECO:0007669"/>
    <property type="project" value="UniProtKB-KW"/>
</dbReference>
<evidence type="ECO:0000256" key="7">
    <source>
        <dbReference type="ARBA" id="ARBA00022519"/>
    </source>
</evidence>
<reference evidence="21 23" key="1">
    <citation type="journal article" date="2011" name="Front. Microbiol.">
        <title>Genomic signatures of strain selection and enhancement in Bacillus atrophaeus var. globigii, a historical biowarfare simulant.</title>
        <authorList>
            <person name="Gibbons H.S."/>
            <person name="Broomall S.M."/>
            <person name="McNew L.A."/>
            <person name="Daligault H."/>
            <person name="Chapman C."/>
            <person name="Bruce D."/>
            <person name="Karavis M."/>
            <person name="Krepps M."/>
            <person name="McGregor P.A."/>
            <person name="Hong C."/>
            <person name="Park K.H."/>
            <person name="Akmal A."/>
            <person name="Feldman A."/>
            <person name="Lin J.S."/>
            <person name="Chang W.E."/>
            <person name="Higgs B.W."/>
            <person name="Demirev P."/>
            <person name="Lindquist J."/>
            <person name="Liem A."/>
            <person name="Fochler E."/>
            <person name="Read T.D."/>
            <person name="Tapia R."/>
            <person name="Johnson S."/>
            <person name="Bishop-Lilly K.A."/>
            <person name="Detter C."/>
            <person name="Han C."/>
            <person name="Sozhamannan S."/>
            <person name="Rosenzweig C.N."/>
            <person name="Skowronski E.W."/>
        </authorList>
    </citation>
    <scope>NUCLEOTIDE SEQUENCE [LARGE SCALE GENOMIC DNA]</scope>
    <source>
        <strain evidence="21 23">TPS4-2</strain>
    </source>
</reference>
<evidence type="ECO:0000313" key="23">
    <source>
        <dbReference type="Proteomes" id="UP000288361"/>
    </source>
</evidence>
<dbReference type="EMBL" id="CP022133">
    <property type="protein sequence ID" value="ASG65564.1"/>
    <property type="molecule type" value="Genomic_DNA"/>
</dbReference>
<evidence type="ECO:0000256" key="13">
    <source>
        <dbReference type="ARBA" id="ARBA00022989"/>
    </source>
</evidence>
<dbReference type="AlphaFoldDB" id="A0A241R302"/>
<evidence type="ECO:0000256" key="17">
    <source>
        <dbReference type="PIRSR" id="PIRSR000169-1"/>
    </source>
</evidence>
<keyword evidence="10 19" id="KW-0812">Transmembrane</keyword>
<feature type="transmembrane region" description="Helical" evidence="19">
    <location>
        <begin position="92"/>
        <end position="113"/>
    </location>
</feature>
<keyword evidence="11 18" id="KW-0479">Metal-binding</keyword>
<evidence type="ECO:0000256" key="18">
    <source>
        <dbReference type="PIRSR" id="PIRSR000169-2"/>
    </source>
</evidence>
<evidence type="ECO:0000256" key="5">
    <source>
        <dbReference type="ARBA" id="ARBA00022448"/>
    </source>
</evidence>
<reference evidence="20 22" key="2">
    <citation type="submission" date="2017-06" db="EMBL/GenBank/DDBJ databases">
        <title>Complete genome sequence of Idiomarina piscisalsi strain 10PY1A isolated from soil of Soudi Arabia.</title>
        <authorList>
            <person name="Kim M.-C."/>
            <person name="Jung B.K."/>
            <person name="Budiyanto F."/>
            <person name="Nzila A."/>
            <person name="Shin J.-H."/>
        </authorList>
    </citation>
    <scope>NUCLEOTIDE SEQUENCE [LARGE SCALE GENOMIC DNA]</scope>
    <source>
        <strain evidence="20 22">10PY1A</strain>
    </source>
</reference>
<keyword evidence="13 19" id="KW-1133">Transmembrane helix</keyword>
<evidence type="ECO:0000256" key="2">
    <source>
        <dbReference type="ARBA" id="ARBA00004429"/>
    </source>
</evidence>
<evidence type="ECO:0000256" key="16">
    <source>
        <dbReference type="PIRNR" id="PIRNR000169"/>
    </source>
</evidence>
<dbReference type="InterPro" id="IPR034804">
    <property type="entry name" value="SQR/QFR_C/D"/>
</dbReference>
<evidence type="ECO:0000256" key="14">
    <source>
        <dbReference type="ARBA" id="ARBA00023004"/>
    </source>
</evidence>
<keyword evidence="5 16" id="KW-0813">Transport</keyword>
<keyword evidence="12 16" id="KW-0249">Electron transport</keyword>
<comment type="pathway">
    <text evidence="3 16">Carbohydrate metabolism; tricarboxylic acid cycle.</text>
</comment>
<feature type="transmembrane region" description="Helical" evidence="19">
    <location>
        <begin position="59"/>
        <end position="80"/>
    </location>
</feature>
<feature type="transmembrane region" description="Helical" evidence="19">
    <location>
        <begin position="17"/>
        <end position="39"/>
    </location>
</feature>